<keyword evidence="5 6" id="KW-0472">Membrane</keyword>
<evidence type="ECO:0000256" key="2">
    <source>
        <dbReference type="ARBA" id="ARBA00022481"/>
    </source>
</evidence>
<dbReference type="PROSITE" id="PS00409">
    <property type="entry name" value="PROKAR_NTER_METHYL"/>
    <property type="match status" value="1"/>
</dbReference>
<evidence type="ECO:0000256" key="5">
    <source>
        <dbReference type="ARBA" id="ARBA00023136"/>
    </source>
</evidence>
<evidence type="ECO:0000256" key="1">
    <source>
        <dbReference type="ARBA" id="ARBA00004167"/>
    </source>
</evidence>
<dbReference type="NCBIfam" id="TIGR02532">
    <property type="entry name" value="IV_pilin_GFxxxE"/>
    <property type="match status" value="1"/>
</dbReference>
<feature type="transmembrane region" description="Helical" evidence="6">
    <location>
        <begin position="12"/>
        <end position="36"/>
    </location>
</feature>
<dbReference type="InterPro" id="IPR002416">
    <property type="entry name" value="T2SS_protein-GspH"/>
</dbReference>
<comment type="caution">
    <text evidence="7">The sequence shown here is derived from an EMBL/GenBank/DDBJ whole genome shotgun (WGS) entry which is preliminary data.</text>
</comment>
<gene>
    <name evidence="7" type="ORF">COU14_03575</name>
</gene>
<evidence type="ECO:0008006" key="9">
    <source>
        <dbReference type="Google" id="ProtNLM"/>
    </source>
</evidence>
<sequence>MLRPNTLRHSSGFTLIELLVVIAIIGVLASVVMASLNSARTKANDNAIKAQVIQFARLMALEYSDTGSYANLNRGWAGTNATCASRNYGGSYGTQATEMCQSILDLALDSTNEFYTGVQVDNARNFSVMARVTAGYFCAGSSGATYEGPINPGTGSWTGSGCYANP</sequence>
<accession>A0A2H0UGM7</accession>
<keyword evidence="2" id="KW-0488">Methylation</keyword>
<reference evidence="8" key="1">
    <citation type="submission" date="2017-09" db="EMBL/GenBank/DDBJ databases">
        <title>Depth-based differentiation of microbial function through sediment-hosted aquifers and enrichment of novel symbionts in the deep terrestrial subsurface.</title>
        <authorList>
            <person name="Probst A.J."/>
            <person name="Ladd B."/>
            <person name="Jarett J.K."/>
            <person name="Geller-Mcgrath D.E."/>
            <person name="Sieber C.M.K."/>
            <person name="Emerson J.B."/>
            <person name="Anantharaman K."/>
            <person name="Thomas B.C."/>
            <person name="Malmstrom R."/>
            <person name="Stieglmeier M."/>
            <person name="Klingl A."/>
            <person name="Woyke T."/>
            <person name="Ryan C.M."/>
            <person name="Banfield J.F."/>
        </authorList>
    </citation>
    <scope>NUCLEOTIDE SEQUENCE [LARGE SCALE GENOMIC DNA]</scope>
</reference>
<comment type="subcellular location">
    <subcellularLocation>
        <location evidence="1">Membrane</location>
        <topology evidence="1">Single-pass membrane protein</topology>
    </subcellularLocation>
</comment>
<proteinExistence type="predicted"/>
<name>A0A2H0UGM7_9BACT</name>
<evidence type="ECO:0000256" key="6">
    <source>
        <dbReference type="SAM" id="Phobius"/>
    </source>
</evidence>
<dbReference type="Pfam" id="PF07963">
    <property type="entry name" value="N_methyl"/>
    <property type="match status" value="1"/>
</dbReference>
<protein>
    <recommendedName>
        <fullName evidence="9">Type II secretion system protein</fullName>
    </recommendedName>
</protein>
<dbReference type="Gene3D" id="3.30.700.10">
    <property type="entry name" value="Glycoprotein, Type 4 Pilin"/>
    <property type="match status" value="1"/>
</dbReference>
<dbReference type="SUPFAM" id="SSF54523">
    <property type="entry name" value="Pili subunits"/>
    <property type="match status" value="1"/>
</dbReference>
<evidence type="ECO:0000256" key="3">
    <source>
        <dbReference type="ARBA" id="ARBA00022692"/>
    </source>
</evidence>
<dbReference type="EMBL" id="PFBG01000040">
    <property type="protein sequence ID" value="PIR85574.1"/>
    <property type="molecule type" value="Genomic_DNA"/>
</dbReference>
<dbReference type="GO" id="GO:0015628">
    <property type="term" value="P:protein secretion by the type II secretion system"/>
    <property type="evidence" value="ECO:0007669"/>
    <property type="project" value="InterPro"/>
</dbReference>
<dbReference type="Proteomes" id="UP000229612">
    <property type="component" value="Unassembled WGS sequence"/>
</dbReference>
<dbReference type="AlphaFoldDB" id="A0A2H0UGM7"/>
<dbReference type="GO" id="GO:0016020">
    <property type="term" value="C:membrane"/>
    <property type="evidence" value="ECO:0007669"/>
    <property type="project" value="UniProtKB-SubCell"/>
</dbReference>
<dbReference type="GO" id="GO:0015627">
    <property type="term" value="C:type II protein secretion system complex"/>
    <property type="evidence" value="ECO:0007669"/>
    <property type="project" value="InterPro"/>
</dbReference>
<dbReference type="PANTHER" id="PTHR30093:SF44">
    <property type="entry name" value="TYPE II SECRETION SYSTEM CORE PROTEIN G"/>
    <property type="match status" value="1"/>
</dbReference>
<organism evidence="7 8">
    <name type="scientific">Candidatus Kaiserbacteria bacterium CG10_big_fil_rev_8_21_14_0_10_44_10</name>
    <dbReference type="NCBI Taxonomy" id="1974606"/>
    <lineage>
        <taxon>Bacteria</taxon>
        <taxon>Candidatus Kaiseribacteriota</taxon>
    </lineage>
</organism>
<keyword evidence="4 6" id="KW-1133">Transmembrane helix</keyword>
<evidence type="ECO:0000256" key="4">
    <source>
        <dbReference type="ARBA" id="ARBA00022989"/>
    </source>
</evidence>
<dbReference type="PANTHER" id="PTHR30093">
    <property type="entry name" value="GENERAL SECRETION PATHWAY PROTEIN G"/>
    <property type="match status" value="1"/>
</dbReference>
<keyword evidence="3 6" id="KW-0812">Transmembrane</keyword>
<dbReference type="InterPro" id="IPR045584">
    <property type="entry name" value="Pilin-like"/>
</dbReference>
<evidence type="ECO:0000313" key="8">
    <source>
        <dbReference type="Proteomes" id="UP000229612"/>
    </source>
</evidence>
<dbReference type="InterPro" id="IPR012902">
    <property type="entry name" value="N_methyl_site"/>
</dbReference>
<dbReference type="PRINTS" id="PR00885">
    <property type="entry name" value="BCTERIALGSPH"/>
</dbReference>
<evidence type="ECO:0000313" key="7">
    <source>
        <dbReference type="EMBL" id="PIR85574.1"/>
    </source>
</evidence>